<protein>
    <submittedName>
        <fullName evidence="3">Uncharacterized protein</fullName>
    </submittedName>
</protein>
<evidence type="ECO:0000313" key="3">
    <source>
        <dbReference type="EMBL" id="EHK45524.1"/>
    </source>
</evidence>
<dbReference type="HOGENOM" id="CLU_1332083_0_0_1"/>
<evidence type="ECO:0000256" key="2">
    <source>
        <dbReference type="SAM" id="SignalP"/>
    </source>
</evidence>
<dbReference type="GeneID" id="25786132"/>
<keyword evidence="2" id="KW-0732">Signal</keyword>
<feature type="region of interest" description="Disordered" evidence="1">
    <location>
        <begin position="122"/>
        <end position="154"/>
    </location>
</feature>
<sequence>MLRWNLQWLQCVASGFASVTSSASSVPGAFRTSPSRVCQQLPETLIGRCRCEPPFSGLELNSNTPGCMSWGLEGIPNRDLATIATVQQSEIQGSSPRLFLVVSSTKAGNRVGGDFSAASAASSRAAHRLPHLNARPPPAESHADQTLPEGLGDAQPAPGVINIPPANRRLMNATIPEQLILMPIRDNGQLLAESLRTALGGHRTGY</sequence>
<proteinExistence type="predicted"/>
<dbReference type="Proteomes" id="UP000005426">
    <property type="component" value="Unassembled WGS sequence"/>
</dbReference>
<name>G9NXH6_HYPAI</name>
<feature type="signal peptide" evidence="2">
    <location>
        <begin position="1"/>
        <end position="23"/>
    </location>
</feature>
<accession>G9NXH6</accession>
<keyword evidence="4" id="KW-1185">Reference proteome</keyword>
<evidence type="ECO:0000256" key="1">
    <source>
        <dbReference type="SAM" id="MobiDB-lite"/>
    </source>
</evidence>
<organism evidence="3 4">
    <name type="scientific">Hypocrea atroviridis (strain ATCC 20476 / IMI 206040)</name>
    <name type="common">Trichoderma atroviride</name>
    <dbReference type="NCBI Taxonomy" id="452589"/>
    <lineage>
        <taxon>Eukaryota</taxon>
        <taxon>Fungi</taxon>
        <taxon>Dikarya</taxon>
        <taxon>Ascomycota</taxon>
        <taxon>Pezizomycotina</taxon>
        <taxon>Sordariomycetes</taxon>
        <taxon>Hypocreomycetidae</taxon>
        <taxon>Hypocreales</taxon>
        <taxon>Hypocreaceae</taxon>
        <taxon>Trichoderma</taxon>
    </lineage>
</organism>
<gene>
    <name evidence="3" type="ORF">TRIATDRAFT_88292</name>
</gene>
<dbReference type="RefSeq" id="XP_013943679.1">
    <property type="nucleotide sequence ID" value="XM_014088204.1"/>
</dbReference>
<feature type="chain" id="PRO_5003524899" evidence="2">
    <location>
        <begin position="24"/>
        <end position="206"/>
    </location>
</feature>
<dbReference type="EMBL" id="ABDG02000024">
    <property type="protein sequence ID" value="EHK45524.1"/>
    <property type="molecule type" value="Genomic_DNA"/>
</dbReference>
<evidence type="ECO:0000313" key="4">
    <source>
        <dbReference type="Proteomes" id="UP000005426"/>
    </source>
</evidence>
<reference evidence="3 4" key="1">
    <citation type="journal article" date="2011" name="Genome Biol.">
        <title>Comparative genome sequence analysis underscores mycoparasitism as the ancestral life style of Trichoderma.</title>
        <authorList>
            <person name="Kubicek C.P."/>
            <person name="Herrera-Estrella A."/>
            <person name="Seidl-Seiboth V."/>
            <person name="Martinez D.A."/>
            <person name="Druzhinina I.S."/>
            <person name="Thon M."/>
            <person name="Zeilinger S."/>
            <person name="Casas-Flores S."/>
            <person name="Horwitz B.A."/>
            <person name="Mukherjee P.K."/>
            <person name="Mukherjee M."/>
            <person name="Kredics L."/>
            <person name="Alcaraz L.D."/>
            <person name="Aerts A."/>
            <person name="Antal Z."/>
            <person name="Atanasova L."/>
            <person name="Cervantes-Badillo M.G."/>
            <person name="Challacombe J."/>
            <person name="Chertkov O."/>
            <person name="McCluskey K."/>
            <person name="Coulpier F."/>
            <person name="Deshpande N."/>
            <person name="von Doehren H."/>
            <person name="Ebbole D.J."/>
            <person name="Esquivel-Naranjo E.U."/>
            <person name="Fekete E."/>
            <person name="Flipphi M."/>
            <person name="Glaser F."/>
            <person name="Gomez-Rodriguez E.Y."/>
            <person name="Gruber S."/>
            <person name="Han C."/>
            <person name="Henrissat B."/>
            <person name="Hermosa R."/>
            <person name="Hernandez-Onate M."/>
            <person name="Karaffa L."/>
            <person name="Kosti I."/>
            <person name="Le Crom S."/>
            <person name="Lindquist E."/>
            <person name="Lucas S."/>
            <person name="Luebeck M."/>
            <person name="Luebeck P.S."/>
            <person name="Margeot A."/>
            <person name="Metz B."/>
            <person name="Misra M."/>
            <person name="Nevalainen H."/>
            <person name="Omann M."/>
            <person name="Packer N."/>
            <person name="Perrone G."/>
            <person name="Uresti-Rivera E.E."/>
            <person name="Salamov A."/>
            <person name="Schmoll M."/>
            <person name="Seiboth B."/>
            <person name="Shapiro H."/>
            <person name="Sukno S."/>
            <person name="Tamayo-Ramos J.A."/>
            <person name="Tisch D."/>
            <person name="Wiest A."/>
            <person name="Wilkinson H.H."/>
            <person name="Zhang M."/>
            <person name="Coutinho P.M."/>
            <person name="Kenerley C.M."/>
            <person name="Monte E."/>
            <person name="Baker S.E."/>
            <person name="Grigoriev I.V."/>
        </authorList>
    </citation>
    <scope>NUCLEOTIDE SEQUENCE [LARGE SCALE GENOMIC DNA]</scope>
    <source>
        <strain evidence="4">ATCC 20476 / IMI 206040</strain>
    </source>
</reference>
<dbReference type="KEGG" id="tatv:25786132"/>
<dbReference type="AlphaFoldDB" id="G9NXH6"/>
<comment type="caution">
    <text evidence="3">The sequence shown here is derived from an EMBL/GenBank/DDBJ whole genome shotgun (WGS) entry which is preliminary data.</text>
</comment>